<name>A0AAN5AQM3_9BACT</name>
<organism evidence="1 2">
    <name type="scientific">Persicobacter diffluens</name>
    <dbReference type="NCBI Taxonomy" id="981"/>
    <lineage>
        <taxon>Bacteria</taxon>
        <taxon>Pseudomonadati</taxon>
        <taxon>Bacteroidota</taxon>
        <taxon>Cytophagia</taxon>
        <taxon>Cytophagales</taxon>
        <taxon>Persicobacteraceae</taxon>
        <taxon>Persicobacter</taxon>
    </lineage>
</organism>
<evidence type="ECO:0000313" key="1">
    <source>
        <dbReference type="EMBL" id="GJM65008.1"/>
    </source>
</evidence>
<accession>A0AAN5AQM3</accession>
<protein>
    <submittedName>
        <fullName evidence="1">Uncharacterized protein</fullName>
    </submittedName>
</protein>
<dbReference type="Proteomes" id="UP001310022">
    <property type="component" value="Unassembled WGS sequence"/>
</dbReference>
<evidence type="ECO:0000313" key="2">
    <source>
        <dbReference type="Proteomes" id="UP001310022"/>
    </source>
</evidence>
<dbReference type="AlphaFoldDB" id="A0AAN5AQM3"/>
<sequence>MVPFSVGRVVPIWLEITGWHKSNRNIHDTHIGSFMQKIMNSEFDDEAYWFRKISKLILDFSKILADLECSDEIFEKLDSLILTIQWVKERLSA</sequence>
<dbReference type="EMBL" id="BQKE01000010">
    <property type="protein sequence ID" value="GJM65008.1"/>
    <property type="molecule type" value="Genomic_DNA"/>
</dbReference>
<gene>
    <name evidence="1" type="ORF">PEDI_55600</name>
</gene>
<keyword evidence="2" id="KW-1185">Reference proteome</keyword>
<proteinExistence type="predicted"/>
<comment type="caution">
    <text evidence="1">The sequence shown here is derived from an EMBL/GenBank/DDBJ whole genome shotgun (WGS) entry which is preliminary data.</text>
</comment>
<reference evidence="1 2" key="1">
    <citation type="submission" date="2021-12" db="EMBL/GenBank/DDBJ databases">
        <title>Genome sequencing of bacteria with rrn-lacking chromosome and rrn-plasmid.</title>
        <authorList>
            <person name="Anda M."/>
            <person name="Iwasaki W."/>
        </authorList>
    </citation>
    <scope>NUCLEOTIDE SEQUENCE [LARGE SCALE GENOMIC DNA]</scope>
    <source>
        <strain evidence="1 2">NBRC 15940</strain>
    </source>
</reference>